<evidence type="ECO:0000313" key="13">
    <source>
        <dbReference type="EMBL" id="RLE13717.1"/>
    </source>
</evidence>
<evidence type="ECO:0000259" key="11">
    <source>
        <dbReference type="Pfam" id="PF02767"/>
    </source>
</evidence>
<dbReference type="AlphaFoldDB" id="A0A662DGT2"/>
<comment type="caution">
    <text evidence="13">The sequence shown here is derived from an EMBL/GenBank/DDBJ whole genome shotgun (WGS) entry which is preliminary data.</text>
</comment>
<dbReference type="Proteomes" id="UP000280417">
    <property type="component" value="Unassembled WGS sequence"/>
</dbReference>
<dbReference type="Pfam" id="PF02767">
    <property type="entry name" value="DNA_pol3_beta_2"/>
    <property type="match status" value="1"/>
</dbReference>
<evidence type="ECO:0000256" key="4">
    <source>
        <dbReference type="ARBA" id="ARBA00022679"/>
    </source>
</evidence>
<evidence type="ECO:0000256" key="5">
    <source>
        <dbReference type="ARBA" id="ARBA00022695"/>
    </source>
</evidence>
<evidence type="ECO:0000256" key="3">
    <source>
        <dbReference type="ARBA" id="ARBA00022490"/>
    </source>
</evidence>
<dbReference type="PANTHER" id="PTHR30478:SF0">
    <property type="entry name" value="BETA SLIDING CLAMP"/>
    <property type="match status" value="1"/>
</dbReference>
<dbReference type="InterPro" id="IPR046938">
    <property type="entry name" value="DNA_clamp_sf"/>
</dbReference>
<evidence type="ECO:0000256" key="9">
    <source>
        <dbReference type="PIRNR" id="PIRNR000804"/>
    </source>
</evidence>
<feature type="domain" description="DNA polymerase III beta sliding clamp N-terminal" evidence="10">
    <location>
        <begin position="1"/>
        <end position="117"/>
    </location>
</feature>
<feature type="domain" description="DNA polymerase III beta sliding clamp central" evidence="11">
    <location>
        <begin position="126"/>
        <end position="243"/>
    </location>
</feature>
<keyword evidence="6 9" id="KW-0235">DNA replication</keyword>
<evidence type="ECO:0000256" key="1">
    <source>
        <dbReference type="ARBA" id="ARBA00004496"/>
    </source>
</evidence>
<keyword evidence="4 9" id="KW-0808">Transferase</keyword>
<dbReference type="InterPro" id="IPR001001">
    <property type="entry name" value="DNA_polIII_beta"/>
</dbReference>
<dbReference type="EMBL" id="QMQA01000080">
    <property type="protein sequence ID" value="RLE13717.1"/>
    <property type="molecule type" value="Genomic_DNA"/>
</dbReference>
<dbReference type="Pfam" id="PF00712">
    <property type="entry name" value="DNA_pol3_beta"/>
    <property type="match status" value="1"/>
</dbReference>
<feature type="domain" description="DNA polymerase III beta sliding clamp C-terminal" evidence="12">
    <location>
        <begin position="246"/>
        <end position="366"/>
    </location>
</feature>
<dbReference type="GO" id="GO:0005737">
    <property type="term" value="C:cytoplasm"/>
    <property type="evidence" value="ECO:0007669"/>
    <property type="project" value="UniProtKB-SubCell"/>
</dbReference>
<dbReference type="SMART" id="SM00480">
    <property type="entry name" value="POL3Bc"/>
    <property type="match status" value="1"/>
</dbReference>
<evidence type="ECO:0000256" key="6">
    <source>
        <dbReference type="ARBA" id="ARBA00022705"/>
    </source>
</evidence>
<dbReference type="GO" id="GO:0003887">
    <property type="term" value="F:DNA-directed DNA polymerase activity"/>
    <property type="evidence" value="ECO:0007669"/>
    <property type="project" value="UniProtKB-UniRule"/>
</dbReference>
<organism evidence="13 14">
    <name type="scientific">Aerophobetes bacterium</name>
    <dbReference type="NCBI Taxonomy" id="2030807"/>
    <lineage>
        <taxon>Bacteria</taxon>
        <taxon>Candidatus Aerophobota</taxon>
    </lineage>
</organism>
<comment type="function">
    <text evidence="9">Confers DNA tethering and processivity to DNA polymerases and other proteins. Acts as a clamp, forming a ring around DNA (a reaction catalyzed by the clamp-loading complex) which diffuses in an ATP-independent manner freely and bidirectionally along dsDNA. Initially characterized for its ability to contact the catalytic subunit of DNA polymerase III (Pol III), a complex, multichain enzyme responsible for most of the replicative synthesis in bacteria; Pol III exhibits 3'-5' exonuclease proofreading activity. The beta chain is required for initiation of replication as well as for processivity of DNA replication.</text>
</comment>
<protein>
    <recommendedName>
        <fullName evidence="9">Beta sliding clamp</fullName>
    </recommendedName>
</protein>
<dbReference type="CDD" id="cd00140">
    <property type="entry name" value="beta_clamp"/>
    <property type="match status" value="1"/>
</dbReference>
<dbReference type="Gene3D" id="3.70.10.10">
    <property type="match status" value="1"/>
</dbReference>
<gene>
    <name evidence="13" type="primary">dnaN</name>
    <name evidence="13" type="ORF">DRJ04_03740</name>
</gene>
<dbReference type="InterPro" id="IPR022635">
    <property type="entry name" value="DNA_polIII_beta_C"/>
</dbReference>
<comment type="subcellular location">
    <subcellularLocation>
        <location evidence="1 9">Cytoplasm</location>
    </subcellularLocation>
</comment>
<keyword evidence="8" id="KW-0238">DNA-binding</keyword>
<dbReference type="NCBIfam" id="TIGR00663">
    <property type="entry name" value="dnan"/>
    <property type="match status" value="1"/>
</dbReference>
<dbReference type="SUPFAM" id="SSF55979">
    <property type="entry name" value="DNA clamp"/>
    <property type="match status" value="3"/>
</dbReference>
<comment type="subunit">
    <text evidence="9">Forms a ring-shaped head-to-tail homodimer around DNA.</text>
</comment>
<accession>A0A662DGT2</accession>
<dbReference type="InterPro" id="IPR022634">
    <property type="entry name" value="DNA_polIII_beta_N"/>
</dbReference>
<evidence type="ECO:0000259" key="10">
    <source>
        <dbReference type="Pfam" id="PF00712"/>
    </source>
</evidence>
<name>A0A662DGT2_UNCAE</name>
<evidence type="ECO:0000256" key="7">
    <source>
        <dbReference type="ARBA" id="ARBA00022932"/>
    </source>
</evidence>
<proteinExistence type="inferred from homology"/>
<dbReference type="GO" id="GO:0008408">
    <property type="term" value="F:3'-5' exonuclease activity"/>
    <property type="evidence" value="ECO:0007669"/>
    <property type="project" value="InterPro"/>
</dbReference>
<reference evidence="13 14" key="1">
    <citation type="submission" date="2018-06" db="EMBL/GenBank/DDBJ databases">
        <title>Extensive metabolic versatility and redundancy in microbially diverse, dynamic hydrothermal sediments.</title>
        <authorList>
            <person name="Dombrowski N."/>
            <person name="Teske A."/>
            <person name="Baker B.J."/>
        </authorList>
    </citation>
    <scope>NUCLEOTIDE SEQUENCE [LARGE SCALE GENOMIC DNA]</scope>
    <source>
        <strain evidence="13">B3_G15</strain>
    </source>
</reference>
<evidence type="ECO:0000256" key="2">
    <source>
        <dbReference type="ARBA" id="ARBA00010752"/>
    </source>
</evidence>
<dbReference type="PANTHER" id="PTHR30478">
    <property type="entry name" value="DNA POLYMERASE III SUBUNIT BETA"/>
    <property type="match status" value="1"/>
</dbReference>
<dbReference type="GO" id="GO:0006271">
    <property type="term" value="P:DNA strand elongation involved in DNA replication"/>
    <property type="evidence" value="ECO:0007669"/>
    <property type="project" value="TreeGrafter"/>
</dbReference>
<keyword evidence="5 9" id="KW-0548">Nucleotidyltransferase</keyword>
<sequence>MKVICEKDKALEGVRIAQNAITSATLPILSHLLLSAKQKRVEVTATNLETTICSFFEATVEEEGSICLPGEKLYSILRELPPGKFSFETDNTKSFIRMDKISFTLVGISSEEFPEVPPEAKTIFSMPQSTFQEILVKTMFSAGQDEVRQNLNCVLLEALFEKEEKPSLRAVTTDGRRLSWITVPYPSISEPFKILIPLKAARELTKILSSEGDIEIGLEENRAFFKTSRFSFFSQLMEAKFPDYRGVIPKDYKVRFEVERDNFIAAIKRVSLLSEQQSRLVRFHLEEDLLDITAASAGVGTALEKLPVKTEGEIRKIEISFNAAFLLEALRVMEGDVIEIRLIDQESPGVFYPKTHRNYMHILMPVKLREE</sequence>
<dbReference type="Gene3D" id="3.10.150.10">
    <property type="entry name" value="DNA Polymerase III, subunit A, domain 2"/>
    <property type="match status" value="1"/>
</dbReference>
<dbReference type="GO" id="GO:0009360">
    <property type="term" value="C:DNA polymerase III complex"/>
    <property type="evidence" value="ECO:0007669"/>
    <property type="project" value="InterPro"/>
</dbReference>
<keyword evidence="7 9" id="KW-0239">DNA-directed DNA polymerase</keyword>
<keyword evidence="3 9" id="KW-0963">Cytoplasm</keyword>
<evidence type="ECO:0000256" key="8">
    <source>
        <dbReference type="ARBA" id="ARBA00023125"/>
    </source>
</evidence>
<evidence type="ECO:0000313" key="14">
    <source>
        <dbReference type="Proteomes" id="UP000280417"/>
    </source>
</evidence>
<evidence type="ECO:0000259" key="12">
    <source>
        <dbReference type="Pfam" id="PF02768"/>
    </source>
</evidence>
<dbReference type="PIRSF" id="PIRSF000804">
    <property type="entry name" value="DNA_pol_III_b"/>
    <property type="match status" value="1"/>
</dbReference>
<dbReference type="Pfam" id="PF02768">
    <property type="entry name" value="DNA_pol3_beta_3"/>
    <property type="match status" value="1"/>
</dbReference>
<dbReference type="InterPro" id="IPR022637">
    <property type="entry name" value="DNA_polIII_beta_cen"/>
</dbReference>
<comment type="similarity">
    <text evidence="2 9">Belongs to the beta sliding clamp family.</text>
</comment>
<dbReference type="GO" id="GO:0003677">
    <property type="term" value="F:DNA binding"/>
    <property type="evidence" value="ECO:0007669"/>
    <property type="project" value="UniProtKB-UniRule"/>
</dbReference>